<protein>
    <submittedName>
        <fullName evidence="1">Uncharacterized protein</fullName>
    </submittedName>
</protein>
<name>A0ABX2FZ42_9BURK</name>
<reference evidence="1 2" key="1">
    <citation type="submission" date="2020-05" db="EMBL/GenBank/DDBJ databases">
        <title>Genomic Encyclopedia of Type Strains, Phase IV (KMG-V): Genome sequencing to study the core and pangenomes of soil and plant-associated prokaryotes.</title>
        <authorList>
            <person name="Whitman W."/>
        </authorList>
    </citation>
    <scope>NUCLEOTIDE SEQUENCE [LARGE SCALE GENOMIC DNA]</scope>
    <source>
        <strain evidence="1 2">C29</strain>
    </source>
</reference>
<evidence type="ECO:0000313" key="2">
    <source>
        <dbReference type="Proteomes" id="UP001516061"/>
    </source>
</evidence>
<accession>A0ABX2FZ42</accession>
<dbReference type="EMBL" id="JABSNM010000003">
    <property type="protein sequence ID" value="NRT55288.1"/>
    <property type="molecule type" value="Genomic_DNA"/>
</dbReference>
<dbReference type="RefSeq" id="WP_173804264.1">
    <property type="nucleotide sequence ID" value="NZ_JABSNM010000003.1"/>
</dbReference>
<evidence type="ECO:0000313" key="1">
    <source>
        <dbReference type="EMBL" id="NRT55288.1"/>
    </source>
</evidence>
<comment type="caution">
    <text evidence="1">The sequence shown here is derived from an EMBL/GenBank/DDBJ whole genome shotgun (WGS) entry which is preliminary data.</text>
</comment>
<keyword evidence="2" id="KW-1185">Reference proteome</keyword>
<sequence>MSAAEGWPQVAAAVEALAVQLRGPDPAPPVDPVPGDASRLGPVLRRRLKQAGDDPRRGLARAEWRRLPLAFWVDGEDPLPLVEPERVALYWQQVLPAALARGDAAAAARWRAELLAGYAHGFGQDGPLLRSFAASLARSWADIGDAPGDAWARRIAALDRATGLFTPSKAVAGLAADLRAHDGLSSDWLARHGLWPDFFGSVLGRAVMRALPQLPVRAQPVAAEAVEVPAACPA</sequence>
<organism evidence="1 2">
    <name type="scientific">Sphaerotilus uruguayifluvii</name>
    <dbReference type="NCBI Taxonomy" id="2735897"/>
    <lineage>
        <taxon>Bacteria</taxon>
        <taxon>Pseudomonadati</taxon>
        <taxon>Pseudomonadota</taxon>
        <taxon>Betaproteobacteria</taxon>
        <taxon>Burkholderiales</taxon>
        <taxon>Sphaerotilaceae</taxon>
        <taxon>Sphaerotilus</taxon>
    </lineage>
</organism>
<dbReference type="Proteomes" id="UP001516061">
    <property type="component" value="Unassembled WGS sequence"/>
</dbReference>
<gene>
    <name evidence="1" type="ORF">HNQ01_000998</name>
</gene>
<proteinExistence type="predicted"/>